<evidence type="ECO:0000313" key="2">
    <source>
        <dbReference type="EMBL" id="GFY77773.1"/>
    </source>
</evidence>
<comment type="caution">
    <text evidence="2">The sequence shown here is derived from an EMBL/GenBank/DDBJ whole genome shotgun (WGS) entry which is preliminary data.</text>
</comment>
<dbReference type="AlphaFoldDB" id="A0A8X6YVI7"/>
<accession>A0A8X6YVI7</accession>
<evidence type="ECO:0000313" key="3">
    <source>
        <dbReference type="Proteomes" id="UP000886998"/>
    </source>
</evidence>
<protein>
    <submittedName>
        <fullName evidence="2">Uncharacterized protein</fullName>
    </submittedName>
</protein>
<sequence length="151" mass="17780">MAFVLLYMWESSTWTFFRGRSQRSHQLINEEEELISERSQDAKVEDPGLRKREQPEQWSKRQFETEREMKKDKGKAKFTRINSQSAGQSEDVFISVQGDYQESRHFCLEGAWVREHCGMGLFFKGFETVSVQPVVNNFLSLTTIMELEVQQ</sequence>
<gene>
    <name evidence="2" type="ORF">TNIN_454961</name>
</gene>
<feature type="region of interest" description="Disordered" evidence="1">
    <location>
        <begin position="36"/>
        <end position="86"/>
    </location>
</feature>
<proteinExistence type="predicted"/>
<dbReference type="Proteomes" id="UP000886998">
    <property type="component" value="Unassembled WGS sequence"/>
</dbReference>
<dbReference type="EMBL" id="BMAV01022648">
    <property type="protein sequence ID" value="GFY77773.1"/>
    <property type="molecule type" value="Genomic_DNA"/>
</dbReference>
<evidence type="ECO:0000256" key="1">
    <source>
        <dbReference type="SAM" id="MobiDB-lite"/>
    </source>
</evidence>
<organism evidence="2 3">
    <name type="scientific">Trichonephila inaurata madagascariensis</name>
    <dbReference type="NCBI Taxonomy" id="2747483"/>
    <lineage>
        <taxon>Eukaryota</taxon>
        <taxon>Metazoa</taxon>
        <taxon>Ecdysozoa</taxon>
        <taxon>Arthropoda</taxon>
        <taxon>Chelicerata</taxon>
        <taxon>Arachnida</taxon>
        <taxon>Araneae</taxon>
        <taxon>Araneomorphae</taxon>
        <taxon>Entelegynae</taxon>
        <taxon>Araneoidea</taxon>
        <taxon>Nephilidae</taxon>
        <taxon>Trichonephila</taxon>
        <taxon>Trichonephila inaurata</taxon>
    </lineage>
</organism>
<name>A0A8X6YVI7_9ARAC</name>
<feature type="compositionally biased region" description="Basic and acidic residues" evidence="1">
    <location>
        <begin position="36"/>
        <end position="71"/>
    </location>
</feature>
<reference evidence="2" key="1">
    <citation type="submission" date="2020-08" db="EMBL/GenBank/DDBJ databases">
        <title>Multicomponent nature underlies the extraordinary mechanical properties of spider dragline silk.</title>
        <authorList>
            <person name="Kono N."/>
            <person name="Nakamura H."/>
            <person name="Mori M."/>
            <person name="Yoshida Y."/>
            <person name="Ohtoshi R."/>
            <person name="Malay A.D."/>
            <person name="Moran D.A.P."/>
            <person name="Tomita M."/>
            <person name="Numata K."/>
            <person name="Arakawa K."/>
        </authorList>
    </citation>
    <scope>NUCLEOTIDE SEQUENCE</scope>
</reference>
<keyword evidence="3" id="KW-1185">Reference proteome</keyword>